<keyword evidence="1" id="KW-0547">Nucleotide-binding</keyword>
<dbReference type="GO" id="GO:0016559">
    <property type="term" value="P:peroxisome fission"/>
    <property type="evidence" value="ECO:0007669"/>
    <property type="project" value="TreeGrafter"/>
</dbReference>
<dbReference type="OrthoDB" id="415706at2759"/>
<dbReference type="GO" id="GO:0005874">
    <property type="term" value="C:microtubule"/>
    <property type="evidence" value="ECO:0007669"/>
    <property type="project" value="TreeGrafter"/>
</dbReference>
<dbReference type="AlphaFoldDB" id="A0A3D8Q8P9"/>
<dbReference type="Proteomes" id="UP000256645">
    <property type="component" value="Unassembled WGS sequence"/>
</dbReference>
<dbReference type="GO" id="GO:0016020">
    <property type="term" value="C:membrane"/>
    <property type="evidence" value="ECO:0007669"/>
    <property type="project" value="TreeGrafter"/>
</dbReference>
<dbReference type="InterPro" id="IPR000375">
    <property type="entry name" value="Dynamin_stalk"/>
</dbReference>
<sequence>MPLYSQEYDHGSDEASVAENESLEDQEGEPYFAQNLNSSNLLLTDDPFSNAMNRELFEAIDKLRRVGANQDIALPQLVIVGKQSSGKSSLLQSLTGIPFPTGGKLCTRFATRIVSRRDPSLDDITVTASLETGDVDPFQYPWDSSIPDGFPPRVLTTFTNESFQDAMDEASKAMGIKEDGPNQQHFSSKVFKIEIAGPQQFQFGILDIPGTFSVPTSQVSVAEMEGVKKMVASYMKQKENIIVCVVEADGDLAHQDIFTLAAEHVSERNLISVFTKCDRAQIPEIIVQSVNNKESVHDMQLYHGWHVVRNLAPQDPEGTDRELEEHKLFSQSPWSEIPANRRGATMLKRYLSDLLCKRIAEAFPGMLATIEKLKNTERSRLDRLGDPRPSVNDQRAYLMSIVHKYQVVASQALRSPADLELDDIKLRGKVQRANEDFAKQLRKNGKTYPFLEIDLPPPPPVSTTFKQSPKREPPMIKVRAVSESESEEEGNIPKHYGSARNGMFGIVPPEIAPTKKKPRNKPSPQTTSTAVKTLYGEIRAQMETNRGEELPGFPNAAVVKPLMRLQSKKWFSIADAYFESVASLAERTSRNVLKQICHKYAPGVTRDKLEQVILDKFHTSKARAAVALAELCTKYTNRILQTNNPQYMEKIQMAQMSRFRVALANYRSKCLPQEFPNIGPSTALEHMILVNDATITKLHEEIHSSQQKNMEDMIHDILKAYYEVAQEDFILHVTEHVVEPFLADEDGPIFGLSTAYIGSLSDEQIEDLGKEEDSVVDDRKRAKEKIARLEAAEKIAKETMRKTKTTEVSEP</sequence>
<accession>A0A3D8Q8P9</accession>
<feature type="region of interest" description="Disordered" evidence="4">
    <location>
        <begin position="480"/>
        <end position="499"/>
    </location>
</feature>
<feature type="region of interest" description="Disordered" evidence="4">
    <location>
        <begin position="449"/>
        <end position="474"/>
    </location>
</feature>
<gene>
    <name evidence="6" type="ORF">BP6252_13448</name>
</gene>
<evidence type="ECO:0000313" key="7">
    <source>
        <dbReference type="Proteomes" id="UP000256645"/>
    </source>
</evidence>
<protein>
    <recommendedName>
        <fullName evidence="5">GED domain-containing protein</fullName>
    </recommendedName>
</protein>
<dbReference type="PANTHER" id="PTHR11566">
    <property type="entry name" value="DYNAMIN"/>
    <property type="match status" value="1"/>
</dbReference>
<dbReference type="GO" id="GO:0005739">
    <property type="term" value="C:mitochondrion"/>
    <property type="evidence" value="ECO:0007669"/>
    <property type="project" value="TreeGrafter"/>
</dbReference>
<dbReference type="GO" id="GO:0005525">
    <property type="term" value="F:GTP binding"/>
    <property type="evidence" value="ECO:0007669"/>
    <property type="project" value="InterPro"/>
</dbReference>
<name>A0A3D8Q8P9_9HELO</name>
<dbReference type="SMART" id="SM00053">
    <property type="entry name" value="DYNc"/>
    <property type="match status" value="1"/>
</dbReference>
<proteinExistence type="predicted"/>
<keyword evidence="7" id="KW-1185">Reference proteome</keyword>
<dbReference type="GO" id="GO:0048312">
    <property type="term" value="P:intracellular distribution of mitochondria"/>
    <property type="evidence" value="ECO:0007669"/>
    <property type="project" value="TreeGrafter"/>
</dbReference>
<dbReference type="InterPro" id="IPR022812">
    <property type="entry name" value="Dynamin"/>
</dbReference>
<keyword evidence="2" id="KW-0342">GTP-binding</keyword>
<dbReference type="CDD" id="cd08771">
    <property type="entry name" value="DLP_1"/>
    <property type="match status" value="1"/>
</dbReference>
<dbReference type="STRING" id="1849047.A0A3D8Q8P9"/>
<feature type="region of interest" description="Disordered" evidence="4">
    <location>
        <begin position="1"/>
        <end position="27"/>
    </location>
</feature>
<dbReference type="SUPFAM" id="SSF52540">
    <property type="entry name" value="P-loop containing nucleoside triphosphate hydrolases"/>
    <property type="match status" value="1"/>
</dbReference>
<keyword evidence="3" id="KW-0175">Coiled coil</keyword>
<dbReference type="InterPro" id="IPR020850">
    <property type="entry name" value="GED_dom"/>
</dbReference>
<dbReference type="Pfam" id="PF00350">
    <property type="entry name" value="Dynamin_N"/>
    <property type="match status" value="1"/>
</dbReference>
<dbReference type="Pfam" id="PF01031">
    <property type="entry name" value="Dynamin_M"/>
    <property type="match status" value="1"/>
</dbReference>
<dbReference type="GO" id="GO:0006897">
    <property type="term" value="P:endocytosis"/>
    <property type="evidence" value="ECO:0007669"/>
    <property type="project" value="TreeGrafter"/>
</dbReference>
<evidence type="ECO:0000256" key="4">
    <source>
        <dbReference type="SAM" id="MobiDB-lite"/>
    </source>
</evidence>
<dbReference type="PANTHER" id="PTHR11566:SF21">
    <property type="entry name" value="DYNAMIN RELATED PROTEIN 1, ISOFORM A"/>
    <property type="match status" value="1"/>
</dbReference>
<organism evidence="6 7">
    <name type="scientific">Coleophoma cylindrospora</name>
    <dbReference type="NCBI Taxonomy" id="1849047"/>
    <lineage>
        <taxon>Eukaryota</taxon>
        <taxon>Fungi</taxon>
        <taxon>Dikarya</taxon>
        <taxon>Ascomycota</taxon>
        <taxon>Pezizomycotina</taxon>
        <taxon>Leotiomycetes</taxon>
        <taxon>Helotiales</taxon>
        <taxon>Dermateaceae</taxon>
        <taxon>Coleophoma</taxon>
    </lineage>
</organism>
<evidence type="ECO:0000256" key="2">
    <source>
        <dbReference type="ARBA" id="ARBA00023134"/>
    </source>
</evidence>
<dbReference type="Gene3D" id="1.20.120.1240">
    <property type="entry name" value="Dynamin, middle domain"/>
    <property type="match status" value="1"/>
</dbReference>
<evidence type="ECO:0000256" key="3">
    <source>
        <dbReference type="SAM" id="Coils"/>
    </source>
</evidence>
<reference evidence="6 7" key="1">
    <citation type="journal article" date="2018" name="IMA Fungus">
        <title>IMA Genome-F 9: Draft genome sequence of Annulohypoxylon stygium, Aspergillus mulundensis, Berkeleyomyces basicola (syn. Thielaviopsis basicola), Ceratocystis smalleyi, two Cercospora beticola strains, Coleophoma cylindrospora, Fusarium fracticaudum, Phialophora cf. hyalina, and Morchella septimelata.</title>
        <authorList>
            <person name="Wingfield B.D."/>
            <person name="Bills G.F."/>
            <person name="Dong Y."/>
            <person name="Huang W."/>
            <person name="Nel W.J."/>
            <person name="Swalarsk-Parry B.S."/>
            <person name="Vaghefi N."/>
            <person name="Wilken P.M."/>
            <person name="An Z."/>
            <person name="de Beer Z.W."/>
            <person name="De Vos L."/>
            <person name="Chen L."/>
            <person name="Duong T.A."/>
            <person name="Gao Y."/>
            <person name="Hammerbacher A."/>
            <person name="Kikkert J.R."/>
            <person name="Li Y."/>
            <person name="Li H."/>
            <person name="Li K."/>
            <person name="Li Q."/>
            <person name="Liu X."/>
            <person name="Ma X."/>
            <person name="Naidoo K."/>
            <person name="Pethybridge S.J."/>
            <person name="Sun J."/>
            <person name="Steenkamp E.T."/>
            <person name="van der Nest M.A."/>
            <person name="van Wyk S."/>
            <person name="Wingfield M.J."/>
            <person name="Xiong C."/>
            <person name="Yue Q."/>
            <person name="Zhang X."/>
        </authorList>
    </citation>
    <scope>NUCLEOTIDE SEQUENCE [LARGE SCALE GENOMIC DNA]</scope>
    <source>
        <strain evidence="6 7">BP6252</strain>
    </source>
</reference>
<comment type="caution">
    <text evidence="6">The sequence shown here is derived from an EMBL/GenBank/DDBJ whole genome shotgun (WGS) entry which is preliminary data.</text>
</comment>
<evidence type="ECO:0000256" key="1">
    <source>
        <dbReference type="ARBA" id="ARBA00022741"/>
    </source>
</evidence>
<dbReference type="InterPro" id="IPR027417">
    <property type="entry name" value="P-loop_NTPase"/>
</dbReference>
<dbReference type="EMBL" id="PDLM01000018">
    <property type="protein sequence ID" value="RDW58037.1"/>
    <property type="molecule type" value="Genomic_DNA"/>
</dbReference>
<dbReference type="GO" id="GO:0000266">
    <property type="term" value="P:mitochondrial fission"/>
    <property type="evidence" value="ECO:0007669"/>
    <property type="project" value="TreeGrafter"/>
</dbReference>
<dbReference type="PROSITE" id="PS51388">
    <property type="entry name" value="GED"/>
    <property type="match status" value="1"/>
</dbReference>
<dbReference type="PRINTS" id="PR00195">
    <property type="entry name" value="DYNAMIN"/>
</dbReference>
<dbReference type="Gene3D" id="3.40.50.300">
    <property type="entry name" value="P-loop containing nucleotide triphosphate hydrolases"/>
    <property type="match status" value="1"/>
</dbReference>
<feature type="coiled-coil region" evidence="3">
    <location>
        <begin position="772"/>
        <end position="802"/>
    </location>
</feature>
<dbReference type="GO" id="GO:0003924">
    <property type="term" value="F:GTPase activity"/>
    <property type="evidence" value="ECO:0007669"/>
    <property type="project" value="InterPro"/>
</dbReference>
<dbReference type="InterPro" id="IPR045063">
    <property type="entry name" value="Dynamin_N"/>
</dbReference>
<evidence type="ECO:0000313" key="6">
    <source>
        <dbReference type="EMBL" id="RDW58037.1"/>
    </source>
</evidence>
<feature type="domain" description="GED" evidence="5">
    <location>
        <begin position="711"/>
        <end position="804"/>
    </location>
</feature>
<dbReference type="InterPro" id="IPR001401">
    <property type="entry name" value="Dynamin_GTPase"/>
</dbReference>
<dbReference type="GO" id="GO:0008017">
    <property type="term" value="F:microtubule binding"/>
    <property type="evidence" value="ECO:0007669"/>
    <property type="project" value="TreeGrafter"/>
</dbReference>
<evidence type="ECO:0000259" key="5">
    <source>
        <dbReference type="PROSITE" id="PS51388"/>
    </source>
</evidence>